<proteinExistence type="predicted"/>
<dbReference type="SUPFAM" id="SSF47413">
    <property type="entry name" value="lambda repressor-like DNA-binding domains"/>
    <property type="match status" value="1"/>
</dbReference>
<reference evidence="2" key="1">
    <citation type="submission" date="2021-06" db="EMBL/GenBank/DDBJ databases">
        <title>44 bacteria genomes isolated from Dapeng, Shenzhen.</title>
        <authorList>
            <person name="Zheng W."/>
            <person name="Yu S."/>
            <person name="Huang Y."/>
        </authorList>
    </citation>
    <scope>NUCLEOTIDE SEQUENCE</scope>
    <source>
        <strain evidence="2">DP5N28-2</strain>
    </source>
</reference>
<evidence type="ECO:0000259" key="1">
    <source>
        <dbReference type="PROSITE" id="PS50943"/>
    </source>
</evidence>
<gene>
    <name evidence="2" type="ORF">KUV50_14900</name>
</gene>
<dbReference type="PROSITE" id="PS50943">
    <property type="entry name" value="HTH_CROC1"/>
    <property type="match status" value="1"/>
</dbReference>
<keyword evidence="3" id="KW-1185">Reference proteome</keyword>
<dbReference type="CDD" id="cd00093">
    <property type="entry name" value="HTH_XRE"/>
    <property type="match status" value="1"/>
</dbReference>
<protein>
    <submittedName>
        <fullName evidence="2">Helix-turn-helix domain-containing protein</fullName>
    </submittedName>
</protein>
<dbReference type="InterPro" id="IPR001387">
    <property type="entry name" value="Cro/C1-type_HTH"/>
</dbReference>
<feature type="domain" description="HTH cro/C1-type" evidence="1">
    <location>
        <begin position="16"/>
        <end position="41"/>
    </location>
</feature>
<dbReference type="GO" id="GO:0003677">
    <property type="term" value="F:DNA binding"/>
    <property type="evidence" value="ECO:0007669"/>
    <property type="project" value="InterPro"/>
</dbReference>
<dbReference type="EMBL" id="JAHVHU010000014">
    <property type="protein sequence ID" value="MBY5959437.1"/>
    <property type="molecule type" value="Genomic_DNA"/>
</dbReference>
<sequence length="54" mass="6453">MKVRIVKFNEKKEVILNQEELALKIGKHRPYISRIKKGKISAYPTFFFCLKLWA</sequence>
<dbReference type="Pfam" id="PF01381">
    <property type="entry name" value="HTH_3"/>
    <property type="match status" value="1"/>
</dbReference>
<dbReference type="InterPro" id="IPR010982">
    <property type="entry name" value="Lambda_DNA-bd_dom_sf"/>
</dbReference>
<evidence type="ECO:0000313" key="3">
    <source>
        <dbReference type="Proteomes" id="UP000753961"/>
    </source>
</evidence>
<evidence type="ECO:0000313" key="2">
    <source>
        <dbReference type="EMBL" id="MBY5959437.1"/>
    </source>
</evidence>
<comment type="caution">
    <text evidence="2">The sequence shown here is derived from an EMBL/GenBank/DDBJ whole genome shotgun (WGS) entry which is preliminary data.</text>
</comment>
<name>A0A953HPL0_9BACT</name>
<dbReference type="Proteomes" id="UP000753961">
    <property type="component" value="Unassembled WGS sequence"/>
</dbReference>
<accession>A0A953HPL0</accession>
<dbReference type="AlphaFoldDB" id="A0A953HPL0"/>
<dbReference type="RefSeq" id="WP_222580974.1">
    <property type="nucleotide sequence ID" value="NZ_JAHVHU010000014.1"/>
</dbReference>
<organism evidence="2 3">
    <name type="scientific">Membranihabitans marinus</name>
    <dbReference type="NCBI Taxonomy" id="1227546"/>
    <lineage>
        <taxon>Bacteria</taxon>
        <taxon>Pseudomonadati</taxon>
        <taxon>Bacteroidota</taxon>
        <taxon>Saprospiria</taxon>
        <taxon>Saprospirales</taxon>
        <taxon>Saprospiraceae</taxon>
        <taxon>Membranihabitans</taxon>
    </lineage>
</organism>